<dbReference type="RefSeq" id="WP_045055515.1">
    <property type="nucleotide sequence ID" value="NZ_CAWMDP010000001.1"/>
</dbReference>
<name>A0A0D8ZRE8_9CYAN</name>
<proteinExistence type="predicted"/>
<evidence type="ECO:0000313" key="3">
    <source>
        <dbReference type="Proteomes" id="UP000032452"/>
    </source>
</evidence>
<dbReference type="AlphaFoldDB" id="A0A0D8ZRE8"/>
<keyword evidence="3" id="KW-1185">Reference proteome</keyword>
<keyword evidence="2" id="KW-0670">Pyruvate</keyword>
<dbReference type="PATRIC" id="fig|1618023.3.peg.42"/>
<gene>
    <name evidence="2" type="ORF">UH38_15145</name>
</gene>
<evidence type="ECO:0000256" key="1">
    <source>
        <dbReference type="SAM" id="Phobius"/>
    </source>
</evidence>
<dbReference type="STRING" id="1618023.UH38_15145"/>
<evidence type="ECO:0000313" key="2">
    <source>
        <dbReference type="EMBL" id="KJH70927.1"/>
    </source>
</evidence>
<protein>
    <submittedName>
        <fullName evidence="2">Pyruvate/2-oxoglutarate dehydrogenase complex,dihydrolipoamide dehydrogenase (E3) component</fullName>
    </submittedName>
</protein>
<accession>A0A0D8ZRE8</accession>
<dbReference type="Proteomes" id="UP000032452">
    <property type="component" value="Unassembled WGS sequence"/>
</dbReference>
<keyword evidence="1" id="KW-1133">Transmembrane helix</keyword>
<keyword evidence="1" id="KW-0812">Transmembrane</keyword>
<comment type="caution">
    <text evidence="2">The sequence shown here is derived from an EMBL/GenBank/DDBJ whole genome shotgun (WGS) entry which is preliminary data.</text>
</comment>
<feature type="transmembrane region" description="Helical" evidence="1">
    <location>
        <begin position="16"/>
        <end position="35"/>
    </location>
</feature>
<sequence length="180" mass="19617">MAILDSQGRLFGKINLLDLGAALVILLVLIGIFFYPGTSGSVAQVNNVVKPVEVDLIVRGLNVRDPEQLFDNGFKKGGKTNVIIRNQPHGSLDIKSVQQLPRTMLVPQPDGTLKEFTDPRPNQFSTDILLTLGGKATIRPDGPVVGNSKLKIGNPIELEGFNYNFNATVIDVRVENDKRA</sequence>
<dbReference type="EMBL" id="JYON01000016">
    <property type="protein sequence ID" value="KJH70927.1"/>
    <property type="molecule type" value="Genomic_DNA"/>
</dbReference>
<organism evidence="2 3">
    <name type="scientific">Aliterella atlantica CENA595</name>
    <dbReference type="NCBI Taxonomy" id="1618023"/>
    <lineage>
        <taxon>Bacteria</taxon>
        <taxon>Bacillati</taxon>
        <taxon>Cyanobacteriota</taxon>
        <taxon>Cyanophyceae</taxon>
        <taxon>Chroococcidiopsidales</taxon>
        <taxon>Aliterellaceae</taxon>
        <taxon>Aliterella</taxon>
    </lineage>
</organism>
<dbReference type="InterPro" id="IPR025480">
    <property type="entry name" value="DUF4330"/>
</dbReference>
<dbReference type="Pfam" id="PF14221">
    <property type="entry name" value="DUF4330"/>
    <property type="match status" value="1"/>
</dbReference>
<keyword evidence="1" id="KW-0472">Membrane</keyword>
<reference evidence="2 3" key="1">
    <citation type="submission" date="2015-02" db="EMBL/GenBank/DDBJ databases">
        <title>Draft genome of a novel marine cyanobacterium (Chroococcales) isolated from South Atlantic Ocean.</title>
        <authorList>
            <person name="Rigonato J."/>
            <person name="Alvarenga D.O."/>
            <person name="Branco L.H."/>
            <person name="Varani A.M."/>
            <person name="Brandini F.P."/>
            <person name="Fiore M.F."/>
        </authorList>
    </citation>
    <scope>NUCLEOTIDE SEQUENCE [LARGE SCALE GENOMIC DNA]</scope>
    <source>
        <strain evidence="2 3">CENA595</strain>
    </source>
</reference>
<dbReference type="OrthoDB" id="516203at2"/>